<keyword evidence="3" id="KW-1185">Reference proteome</keyword>
<sequence length="383" mass="42961">MKYLILLTFLSLTLSAQEGEGIVFVEKPFEELLAQARAEDKLIFIDAYTTWCGPCKMMTAKVFPDPRVGEVYNERFINAKFNMEAGEGIGLAQRYAVVAYPTYLFVNGEGELVHKGLGYIPVPALLELADVAVSDISLGALEHRYRTGERDPAFIGTYAQALAASNEEAKADRLVGDYLATQDDWSKPANLRLLLTSPGQLGEKRMNYLIENANLVETALGKGSVVQTVQRAIVNAYHRQNRKRSLVPPAEIASFYAENAGQLSDQLLSGYELIYYEREGNMDKYLPLAMKHYSSYPSEDYTELNGLAWTFFEQSDDPEQLARAIEWAEKSVALRAYYPNLDTLAWLYYKTGQQEKAEATATRAIEHAKADSLDYTATLKIFQ</sequence>
<organism evidence="2 3">
    <name type="scientific">Neolewinella litorea</name>
    <dbReference type="NCBI Taxonomy" id="2562452"/>
    <lineage>
        <taxon>Bacteria</taxon>
        <taxon>Pseudomonadati</taxon>
        <taxon>Bacteroidota</taxon>
        <taxon>Saprospiria</taxon>
        <taxon>Saprospirales</taxon>
        <taxon>Lewinellaceae</taxon>
        <taxon>Neolewinella</taxon>
    </lineage>
</organism>
<dbReference type="RefSeq" id="WP_136460133.1">
    <property type="nucleotide sequence ID" value="NZ_SRSF01000008.1"/>
</dbReference>
<reference evidence="2 3" key="1">
    <citation type="submission" date="2019-04" db="EMBL/GenBank/DDBJ databases">
        <title>Lewinella litorea sp. nov., isolated from a marine sand.</title>
        <authorList>
            <person name="Yoon J.-H."/>
        </authorList>
    </citation>
    <scope>NUCLEOTIDE SEQUENCE [LARGE SCALE GENOMIC DNA]</scope>
    <source>
        <strain evidence="2 3">HSMS-39</strain>
    </source>
</reference>
<dbReference type="InterPro" id="IPR013766">
    <property type="entry name" value="Thioredoxin_domain"/>
</dbReference>
<dbReference type="Pfam" id="PF13899">
    <property type="entry name" value="Thioredoxin_7"/>
    <property type="match status" value="1"/>
</dbReference>
<feature type="domain" description="Thioredoxin" evidence="1">
    <location>
        <begin position="3"/>
        <end position="134"/>
    </location>
</feature>
<comment type="caution">
    <text evidence="2">The sequence shown here is derived from an EMBL/GenBank/DDBJ whole genome shotgun (WGS) entry which is preliminary data.</text>
</comment>
<dbReference type="AlphaFoldDB" id="A0A4V3XKD8"/>
<dbReference type="EMBL" id="SRSF01000008">
    <property type="protein sequence ID" value="THH36513.1"/>
    <property type="molecule type" value="Genomic_DNA"/>
</dbReference>
<protein>
    <submittedName>
        <fullName evidence="2">DUF255 domain-containing protein</fullName>
    </submittedName>
</protein>
<name>A0A4V3XKD8_9BACT</name>
<dbReference type="OrthoDB" id="120730at2"/>
<dbReference type="Proteomes" id="UP000308528">
    <property type="component" value="Unassembled WGS sequence"/>
</dbReference>
<accession>A0A4V3XKD8</accession>
<dbReference type="Gene3D" id="1.25.40.10">
    <property type="entry name" value="Tetratricopeptide repeat domain"/>
    <property type="match status" value="1"/>
</dbReference>
<dbReference type="InterPro" id="IPR036249">
    <property type="entry name" value="Thioredoxin-like_sf"/>
</dbReference>
<dbReference type="InterPro" id="IPR011990">
    <property type="entry name" value="TPR-like_helical_dom_sf"/>
</dbReference>
<evidence type="ECO:0000313" key="2">
    <source>
        <dbReference type="EMBL" id="THH36513.1"/>
    </source>
</evidence>
<proteinExistence type="predicted"/>
<dbReference type="GO" id="GO:0006950">
    <property type="term" value="P:response to stress"/>
    <property type="evidence" value="ECO:0007669"/>
    <property type="project" value="UniProtKB-ARBA"/>
</dbReference>
<evidence type="ECO:0000259" key="1">
    <source>
        <dbReference type="PROSITE" id="PS51352"/>
    </source>
</evidence>
<evidence type="ECO:0000313" key="3">
    <source>
        <dbReference type="Proteomes" id="UP000308528"/>
    </source>
</evidence>
<dbReference type="SUPFAM" id="SSF52833">
    <property type="entry name" value="Thioredoxin-like"/>
    <property type="match status" value="1"/>
</dbReference>
<dbReference type="Gene3D" id="3.40.30.10">
    <property type="entry name" value="Glutaredoxin"/>
    <property type="match status" value="1"/>
</dbReference>
<gene>
    <name evidence="2" type="ORF">E4021_14700</name>
</gene>
<dbReference type="PROSITE" id="PS51352">
    <property type="entry name" value="THIOREDOXIN_2"/>
    <property type="match status" value="1"/>
</dbReference>